<evidence type="ECO:0000313" key="2">
    <source>
        <dbReference type="Proteomes" id="UP001153387"/>
    </source>
</evidence>
<evidence type="ECO:0008006" key="3">
    <source>
        <dbReference type="Google" id="ProtNLM"/>
    </source>
</evidence>
<dbReference type="RefSeq" id="WP_277568328.1">
    <property type="nucleotide sequence ID" value="NZ_JAPDHZ010000006.1"/>
</dbReference>
<dbReference type="PANTHER" id="PTHR40036">
    <property type="entry name" value="MACROCIN O-METHYLTRANSFERASE"/>
    <property type="match status" value="1"/>
</dbReference>
<protein>
    <recommendedName>
        <fullName evidence="3">Methyltransferase</fullName>
    </recommendedName>
</protein>
<dbReference type="InterPro" id="IPR029063">
    <property type="entry name" value="SAM-dependent_MTases_sf"/>
</dbReference>
<dbReference type="InterPro" id="IPR008884">
    <property type="entry name" value="TylF_MeTrfase"/>
</dbReference>
<dbReference type="SUPFAM" id="SSF53335">
    <property type="entry name" value="S-adenosyl-L-methionine-dependent methyltransferases"/>
    <property type="match status" value="1"/>
</dbReference>
<keyword evidence="2" id="KW-1185">Reference proteome</keyword>
<gene>
    <name evidence="1" type="ORF">OMP38_29965</name>
</gene>
<name>A0A9X4KQX0_9BACL</name>
<comment type="caution">
    <text evidence="1">The sequence shown here is derived from an EMBL/GenBank/DDBJ whole genome shotgun (WGS) entry which is preliminary data.</text>
</comment>
<organism evidence="1 2">
    <name type="scientific">Cohnella ginsengisoli</name>
    <dbReference type="NCBI Taxonomy" id="425004"/>
    <lineage>
        <taxon>Bacteria</taxon>
        <taxon>Bacillati</taxon>
        <taxon>Bacillota</taxon>
        <taxon>Bacilli</taxon>
        <taxon>Bacillales</taxon>
        <taxon>Paenibacillaceae</taxon>
        <taxon>Cohnella</taxon>
    </lineage>
</organism>
<reference evidence="1 2" key="1">
    <citation type="submission" date="2022-10" db="EMBL/GenBank/DDBJ databases">
        <title>Comparative genomic analysis of Cohnella hashimotonis sp. nov., isolated from the International Space Station.</title>
        <authorList>
            <person name="Simpson A."/>
            <person name="Venkateswaran K."/>
        </authorList>
    </citation>
    <scope>NUCLEOTIDE SEQUENCE [LARGE SCALE GENOMIC DNA]</scope>
    <source>
        <strain evidence="1 2">DSM 18997</strain>
    </source>
</reference>
<dbReference type="PANTHER" id="PTHR40036:SF1">
    <property type="entry name" value="MACROCIN O-METHYLTRANSFERASE"/>
    <property type="match status" value="1"/>
</dbReference>
<sequence>MIKIICFGTGAYFSNLYKFFNFEEVELVSLIDNNADKIGKKINGVEVRGVKDLREIKFDYIVIASQYKNEIYKQLIELSIEPGRIIVETNLSEGVTRLNQGKKVLESVFINANTETLIIRDMESLGRQRAIEKSRFSITDFVRGSMLELLAHEINTRKIAGAVAELGVYQGDFSSLINELFPDRSLYLFDTFEGFNSNDLSFDKEQGYISDDDLLENGISYSKLSNTSVQLVLNKMKFKQNCIIKQGFFPESIGTIDEGFAFVSLDVDLFKPTYEGLKYFYPRLTKGGYIMIHDYNYSLF</sequence>
<dbReference type="Gene3D" id="3.40.50.720">
    <property type="entry name" value="NAD(P)-binding Rossmann-like Domain"/>
    <property type="match status" value="1"/>
</dbReference>
<dbReference type="EMBL" id="JAPDHZ010000006">
    <property type="protein sequence ID" value="MDG0794597.1"/>
    <property type="molecule type" value="Genomic_DNA"/>
</dbReference>
<accession>A0A9X4KQX0</accession>
<proteinExistence type="predicted"/>
<dbReference type="Pfam" id="PF05711">
    <property type="entry name" value="TylF"/>
    <property type="match status" value="1"/>
</dbReference>
<dbReference type="Gene3D" id="3.40.50.150">
    <property type="entry name" value="Vaccinia Virus protein VP39"/>
    <property type="match status" value="1"/>
</dbReference>
<evidence type="ECO:0000313" key="1">
    <source>
        <dbReference type="EMBL" id="MDG0794597.1"/>
    </source>
</evidence>
<dbReference type="Proteomes" id="UP001153387">
    <property type="component" value="Unassembled WGS sequence"/>
</dbReference>
<dbReference type="AlphaFoldDB" id="A0A9X4KQX0"/>